<evidence type="ECO:0000256" key="5">
    <source>
        <dbReference type="ARBA" id="ARBA00022729"/>
    </source>
</evidence>
<dbReference type="SUPFAM" id="SSF56399">
    <property type="entry name" value="ADP-ribosylation"/>
    <property type="match status" value="1"/>
</dbReference>
<evidence type="ECO:0000256" key="7">
    <source>
        <dbReference type="ARBA" id="ARBA00023027"/>
    </source>
</evidence>
<dbReference type="PROSITE" id="PS51996">
    <property type="entry name" value="TR_MART"/>
    <property type="match status" value="1"/>
</dbReference>
<dbReference type="GO" id="GO:0106274">
    <property type="term" value="F:NAD+-protein-arginine ADP-ribosyltransferase activity"/>
    <property type="evidence" value="ECO:0007669"/>
    <property type="project" value="UniProtKB-EC"/>
</dbReference>
<dbReference type="GeneTree" id="ENSGT01030000234601"/>
<feature type="signal peptide" evidence="10">
    <location>
        <begin position="1"/>
        <end position="21"/>
    </location>
</feature>
<evidence type="ECO:0000256" key="10">
    <source>
        <dbReference type="RuleBase" id="RU361228"/>
    </source>
</evidence>
<dbReference type="GO" id="GO:0003950">
    <property type="term" value="F:NAD+ poly-ADP-ribosyltransferase activity"/>
    <property type="evidence" value="ECO:0007669"/>
    <property type="project" value="TreeGrafter"/>
</dbReference>
<dbReference type="InParanoid" id="A0A671UM01"/>
<dbReference type="GeneID" id="115589107"/>
<evidence type="ECO:0000256" key="4">
    <source>
        <dbReference type="ARBA" id="ARBA00022695"/>
    </source>
</evidence>
<evidence type="ECO:0000256" key="3">
    <source>
        <dbReference type="ARBA" id="ARBA00022679"/>
    </source>
</evidence>
<sequence length="275" mass="31113">MAVIALMAAVIICFGVSTGFAMHSAETGLNGVIQLDMAPDSVDDTYDGCKEQMKSKVLKEFLENEKNRDVNFKKAWEMAWKQKEKPHSIALGREQAVAINVYTRETPKVYLDFNQAVRTQKSEYKTTFKYHTLHFFLTDALQTLSAKSSNAEKCLTVYRRTKCNFSQDVLNKEIRFGSFTSSSLGDYPSSVKFGDKSCFKIVTCFGADITEYSVLNGHEREVLIPPYEVFKVTAIQMRSKQEDLPCEVVYTVKSTRKTSNTNCAFFPKGSLPNIR</sequence>
<dbReference type="FunCoup" id="A0A671UM01">
    <property type="interactions" value="1158"/>
</dbReference>
<evidence type="ECO:0000313" key="12">
    <source>
        <dbReference type="Proteomes" id="UP000472265"/>
    </source>
</evidence>
<evidence type="ECO:0000256" key="1">
    <source>
        <dbReference type="ARBA" id="ARBA00009558"/>
    </source>
</evidence>
<keyword evidence="7 10" id="KW-0520">NAD</keyword>
<keyword evidence="2 10" id="KW-0328">Glycosyltransferase</keyword>
<dbReference type="GO" id="GO:0016779">
    <property type="term" value="F:nucleotidyltransferase activity"/>
    <property type="evidence" value="ECO:0007669"/>
    <property type="project" value="UniProtKB-KW"/>
</dbReference>
<keyword evidence="6 10" id="KW-0521">NADP</keyword>
<gene>
    <name evidence="11" type="primary">LOC115589107</name>
</gene>
<keyword evidence="3 10" id="KW-0808">Transferase</keyword>
<comment type="catalytic activity">
    <reaction evidence="9 10">
        <text>L-arginyl-[protein] + NAD(+) = N(omega)-(ADP-D-ribosyl)-L-arginyl-[protein] + nicotinamide + H(+)</text>
        <dbReference type="Rhea" id="RHEA:19149"/>
        <dbReference type="Rhea" id="RHEA-COMP:10532"/>
        <dbReference type="Rhea" id="RHEA-COMP:15087"/>
        <dbReference type="ChEBI" id="CHEBI:15378"/>
        <dbReference type="ChEBI" id="CHEBI:17154"/>
        <dbReference type="ChEBI" id="CHEBI:29965"/>
        <dbReference type="ChEBI" id="CHEBI:57540"/>
        <dbReference type="ChEBI" id="CHEBI:142554"/>
        <dbReference type="EC" id="2.4.2.31"/>
    </reaction>
</comment>
<protein>
    <recommendedName>
        <fullName evidence="10">NAD(P)(+)--arginine ADP-ribosyltransferase</fullName>
        <ecNumber evidence="10">2.4.2.31</ecNumber>
    </recommendedName>
    <alternativeName>
        <fullName evidence="10">Mono(ADP-ribosyl)transferase</fullName>
    </alternativeName>
</protein>
<dbReference type="PRINTS" id="PR00970">
    <property type="entry name" value="RIBTRNSFRASE"/>
</dbReference>
<accession>A0A671UM01</accession>
<dbReference type="Gene3D" id="3.90.176.10">
    <property type="entry name" value="Toxin ADP-ribosyltransferase, Chain A, domain 1"/>
    <property type="match status" value="1"/>
</dbReference>
<dbReference type="Pfam" id="PF01129">
    <property type="entry name" value="ART"/>
    <property type="match status" value="1"/>
</dbReference>
<keyword evidence="5 10" id="KW-0732">Signal</keyword>
<keyword evidence="4" id="KW-0548">Nucleotidyltransferase</keyword>
<dbReference type="InterPro" id="IPR000768">
    <property type="entry name" value="ART"/>
</dbReference>
<evidence type="ECO:0000256" key="2">
    <source>
        <dbReference type="ARBA" id="ARBA00022676"/>
    </source>
</evidence>
<keyword evidence="8" id="KW-1015">Disulfide bond</keyword>
<dbReference type="Proteomes" id="UP000472265">
    <property type="component" value="Chromosome 1"/>
</dbReference>
<evidence type="ECO:0000256" key="9">
    <source>
        <dbReference type="ARBA" id="ARBA00047597"/>
    </source>
</evidence>
<reference evidence="11" key="1">
    <citation type="submission" date="2021-04" db="EMBL/GenBank/DDBJ databases">
        <authorList>
            <consortium name="Wellcome Sanger Institute Data Sharing"/>
        </authorList>
    </citation>
    <scope>NUCLEOTIDE SEQUENCE [LARGE SCALE GENOMIC DNA]</scope>
</reference>
<evidence type="ECO:0000256" key="8">
    <source>
        <dbReference type="ARBA" id="ARBA00023157"/>
    </source>
</evidence>
<dbReference type="OrthoDB" id="423533at2759"/>
<evidence type="ECO:0000313" key="11">
    <source>
        <dbReference type="Ensembl" id="ENSSAUP00010014904.1"/>
    </source>
</evidence>
<dbReference type="Ensembl" id="ENSSAUT00010015814.1">
    <property type="protein sequence ID" value="ENSSAUP00010014904.1"/>
    <property type="gene ID" value="ENSSAUG00010006946.1"/>
</dbReference>
<dbReference type="OMA" id="SKFNCAY"/>
<proteinExistence type="inferred from homology"/>
<feature type="chain" id="PRO_5025713327" description="NAD(P)(+)--arginine ADP-ribosyltransferase" evidence="10">
    <location>
        <begin position="22"/>
        <end position="275"/>
    </location>
</feature>
<dbReference type="EC" id="2.4.2.31" evidence="10"/>
<comment type="similarity">
    <text evidence="1 10">Belongs to the Arg-specific ADP-ribosyltransferase family.</text>
</comment>
<reference evidence="11" key="3">
    <citation type="submission" date="2025-09" db="UniProtKB">
        <authorList>
            <consortium name="Ensembl"/>
        </authorList>
    </citation>
    <scope>IDENTIFICATION</scope>
</reference>
<name>A0A671UM01_SPAAU</name>
<dbReference type="PANTHER" id="PTHR10339">
    <property type="entry name" value="ADP-RIBOSYLTRANSFERASE"/>
    <property type="match status" value="1"/>
</dbReference>
<reference evidence="11" key="2">
    <citation type="submission" date="2025-08" db="UniProtKB">
        <authorList>
            <consortium name="Ensembl"/>
        </authorList>
    </citation>
    <scope>IDENTIFICATION</scope>
</reference>
<dbReference type="FunFam" id="3.90.176.10:FF:000001">
    <property type="entry name" value="NAD(P)(+)--arginine ADP-ribosyltransferase"/>
    <property type="match status" value="1"/>
</dbReference>
<organism evidence="11 12">
    <name type="scientific">Sparus aurata</name>
    <name type="common">Gilthead sea bream</name>
    <dbReference type="NCBI Taxonomy" id="8175"/>
    <lineage>
        <taxon>Eukaryota</taxon>
        <taxon>Metazoa</taxon>
        <taxon>Chordata</taxon>
        <taxon>Craniata</taxon>
        <taxon>Vertebrata</taxon>
        <taxon>Euteleostomi</taxon>
        <taxon>Actinopterygii</taxon>
        <taxon>Neopterygii</taxon>
        <taxon>Teleostei</taxon>
        <taxon>Neoteleostei</taxon>
        <taxon>Acanthomorphata</taxon>
        <taxon>Eupercaria</taxon>
        <taxon>Spariformes</taxon>
        <taxon>Sparidae</taxon>
        <taxon>Sparus</taxon>
    </lineage>
</organism>
<dbReference type="AlphaFoldDB" id="A0A671UM01"/>
<dbReference type="InterPro" id="IPR050999">
    <property type="entry name" value="ADP-ribosyltransferase_ARG"/>
</dbReference>
<dbReference type="PANTHER" id="PTHR10339:SF27">
    <property type="entry name" value="NAD(P)(+)--ARGININE ADP-RIBOSYLTRANSFERASE"/>
    <property type="match status" value="1"/>
</dbReference>
<dbReference type="RefSeq" id="XP_030285682.1">
    <property type="nucleotide sequence ID" value="XM_030429822.1"/>
</dbReference>
<evidence type="ECO:0000256" key="6">
    <source>
        <dbReference type="ARBA" id="ARBA00022857"/>
    </source>
</evidence>
<keyword evidence="12" id="KW-1185">Reference proteome</keyword>